<evidence type="ECO:0000313" key="2">
    <source>
        <dbReference type="Proteomes" id="UP000434957"/>
    </source>
</evidence>
<keyword evidence="2" id="KW-1185">Reference proteome</keyword>
<accession>A0A6A4G5W3</accession>
<dbReference type="AlphaFoldDB" id="A0A6A4G5W3"/>
<dbReference type="EMBL" id="QXFT01000005">
    <property type="protein sequence ID" value="KAE9360408.1"/>
    <property type="molecule type" value="Genomic_DNA"/>
</dbReference>
<protein>
    <submittedName>
        <fullName evidence="1">Uncharacterized protein</fullName>
    </submittedName>
</protein>
<evidence type="ECO:0000313" key="1">
    <source>
        <dbReference type="EMBL" id="KAE9360408.1"/>
    </source>
</evidence>
<reference evidence="1 2" key="1">
    <citation type="submission" date="2018-08" db="EMBL/GenBank/DDBJ databases">
        <title>Genomic investigation of the strawberry pathogen Phytophthora fragariae indicates pathogenicity is determined by transcriptional variation in three key races.</title>
        <authorList>
            <person name="Adams T.M."/>
            <person name="Armitage A.D."/>
            <person name="Sobczyk M.K."/>
            <person name="Bates H.J."/>
            <person name="Dunwell J.M."/>
            <person name="Nellist C.F."/>
            <person name="Harrison R.J."/>
        </authorList>
    </citation>
    <scope>NUCLEOTIDE SEQUENCE [LARGE SCALE GENOMIC DNA]</scope>
    <source>
        <strain evidence="1 2">SCRP333</strain>
    </source>
</reference>
<comment type="caution">
    <text evidence="1">The sequence shown here is derived from an EMBL/GenBank/DDBJ whole genome shotgun (WGS) entry which is preliminary data.</text>
</comment>
<proteinExistence type="predicted"/>
<sequence length="50" mass="5456">MGALKIITIATLALTATLKVIIATLTRVSGFRCFATLTSWDFSCRSDFTE</sequence>
<gene>
    <name evidence="1" type="ORF">PR003_g234</name>
</gene>
<dbReference type="Proteomes" id="UP000434957">
    <property type="component" value="Unassembled WGS sequence"/>
</dbReference>
<name>A0A6A4G5W3_9STRA</name>
<organism evidence="1 2">
    <name type="scientific">Phytophthora rubi</name>
    <dbReference type="NCBI Taxonomy" id="129364"/>
    <lineage>
        <taxon>Eukaryota</taxon>
        <taxon>Sar</taxon>
        <taxon>Stramenopiles</taxon>
        <taxon>Oomycota</taxon>
        <taxon>Peronosporomycetes</taxon>
        <taxon>Peronosporales</taxon>
        <taxon>Peronosporaceae</taxon>
        <taxon>Phytophthora</taxon>
    </lineage>
</organism>